<keyword evidence="7" id="KW-0391">Immunity</keyword>
<comment type="subcellular location">
    <subcellularLocation>
        <location evidence="1">Cytoplasm</location>
    </subcellularLocation>
</comment>
<evidence type="ECO:0000256" key="1">
    <source>
        <dbReference type="ARBA" id="ARBA00004496"/>
    </source>
</evidence>
<evidence type="ECO:0000256" key="5">
    <source>
        <dbReference type="ARBA" id="ARBA00022806"/>
    </source>
</evidence>
<dbReference type="InterPro" id="IPR046439">
    <property type="entry name" value="ZF_RZ_dom"/>
</dbReference>
<protein>
    <submittedName>
        <fullName evidence="12">Uncharacterized protein</fullName>
    </submittedName>
</protein>
<keyword evidence="5" id="KW-0067">ATP-binding</keyword>
<feature type="compositionally biased region" description="Basic and acidic residues" evidence="9">
    <location>
        <begin position="490"/>
        <end position="507"/>
    </location>
</feature>
<dbReference type="Pfam" id="PF20173">
    <property type="entry name" value="ZnF_RZ-type"/>
    <property type="match status" value="1"/>
</dbReference>
<name>A0A9P7SEW1_9HYPO</name>
<keyword evidence="4 8" id="KW-0863">Zinc-finger</keyword>
<dbReference type="GO" id="GO:0002376">
    <property type="term" value="P:immune system process"/>
    <property type="evidence" value="ECO:0007669"/>
    <property type="project" value="UniProtKB-KW"/>
</dbReference>
<evidence type="ECO:0000256" key="9">
    <source>
        <dbReference type="SAM" id="MobiDB-lite"/>
    </source>
</evidence>
<dbReference type="PROSITE" id="PS50103">
    <property type="entry name" value="ZF_C3H1"/>
    <property type="match status" value="1"/>
</dbReference>
<dbReference type="Pfam" id="PF13086">
    <property type="entry name" value="AAA_11"/>
    <property type="match status" value="1"/>
</dbReference>
<dbReference type="GO" id="GO:0008270">
    <property type="term" value="F:zinc ion binding"/>
    <property type="evidence" value="ECO:0007669"/>
    <property type="project" value="UniProtKB-KW"/>
</dbReference>
<dbReference type="InterPro" id="IPR045055">
    <property type="entry name" value="DNA2/NAM7-like"/>
</dbReference>
<dbReference type="InterPro" id="IPR027417">
    <property type="entry name" value="P-loop_NTPase"/>
</dbReference>
<dbReference type="GO" id="GO:0004386">
    <property type="term" value="F:helicase activity"/>
    <property type="evidence" value="ECO:0007669"/>
    <property type="project" value="InterPro"/>
</dbReference>
<evidence type="ECO:0000256" key="8">
    <source>
        <dbReference type="PROSITE-ProRule" id="PRU00723"/>
    </source>
</evidence>
<dbReference type="PROSITE" id="PS51981">
    <property type="entry name" value="ZF_RZ"/>
    <property type="match status" value="1"/>
</dbReference>
<dbReference type="Gene3D" id="3.40.50.300">
    <property type="entry name" value="P-loop containing nucleotide triphosphate hydrolases"/>
    <property type="match status" value="2"/>
</dbReference>
<accession>A0A9P7SEW1</accession>
<dbReference type="InterPro" id="IPR041679">
    <property type="entry name" value="DNA2/NAM7-like_C"/>
</dbReference>
<dbReference type="PANTHER" id="PTHR10887:SF445">
    <property type="entry name" value="NFX1-TYPE ZINC FINGER-CONTAINING PROTEIN 1"/>
    <property type="match status" value="1"/>
</dbReference>
<dbReference type="GO" id="GO:0031048">
    <property type="term" value="P:regulatory ncRNA-mediated heterochromatin formation"/>
    <property type="evidence" value="ECO:0007669"/>
    <property type="project" value="TreeGrafter"/>
</dbReference>
<organism evidence="12 13">
    <name type="scientific">Claviceps pazoutovae</name>
    <dbReference type="NCBI Taxonomy" id="1649127"/>
    <lineage>
        <taxon>Eukaryota</taxon>
        <taxon>Fungi</taxon>
        <taxon>Dikarya</taxon>
        <taxon>Ascomycota</taxon>
        <taxon>Pezizomycotina</taxon>
        <taxon>Sordariomycetes</taxon>
        <taxon>Hypocreomycetidae</taxon>
        <taxon>Hypocreales</taxon>
        <taxon>Clavicipitaceae</taxon>
        <taxon>Claviceps</taxon>
    </lineage>
</organism>
<keyword evidence="2" id="KW-0963">Cytoplasm</keyword>
<dbReference type="PANTHER" id="PTHR10887">
    <property type="entry name" value="DNA2/NAM7 HELICASE FAMILY"/>
    <property type="match status" value="1"/>
</dbReference>
<evidence type="ECO:0000259" key="11">
    <source>
        <dbReference type="PROSITE" id="PS51981"/>
    </source>
</evidence>
<dbReference type="InterPro" id="IPR041677">
    <property type="entry name" value="DNA2/NAM7_AAA_11"/>
</dbReference>
<evidence type="ECO:0000256" key="6">
    <source>
        <dbReference type="ARBA" id="ARBA00022833"/>
    </source>
</evidence>
<feature type="region of interest" description="Disordered" evidence="9">
    <location>
        <begin position="1782"/>
        <end position="1804"/>
    </location>
</feature>
<dbReference type="GO" id="GO:0005737">
    <property type="term" value="C:cytoplasm"/>
    <property type="evidence" value="ECO:0007669"/>
    <property type="project" value="UniProtKB-SubCell"/>
</dbReference>
<keyword evidence="13" id="KW-1185">Reference proteome</keyword>
<dbReference type="CDD" id="cd18808">
    <property type="entry name" value="SF1_C_Upf1"/>
    <property type="match status" value="1"/>
</dbReference>
<feature type="region of interest" description="Disordered" evidence="9">
    <location>
        <begin position="490"/>
        <end position="516"/>
    </location>
</feature>
<keyword evidence="5" id="KW-0347">Helicase</keyword>
<evidence type="ECO:0000313" key="13">
    <source>
        <dbReference type="Proteomes" id="UP000706124"/>
    </source>
</evidence>
<dbReference type="OrthoDB" id="2423195at2759"/>
<sequence length="1929" mass="216083">MLEFADDLDSRTSRDVTSDPKPQNICWSYARSGSCKFGKRCHYFHEGVPKQPKKELPPEVARFLNKSDHSKVTLKVDGKLREWKQLLVQGSSVSRPPPAIVSRFFVLALELMKGDVSSSQDVVKHVASGQGLLFVKDVVERHVNIANRTGPSISFWTTEIKPLFRLITHSRVTDSAVLEVEAATIYNFVLGIGGRRMKGLFDHLVKLIQVWPHESNSSPDLTRMSTVELSLAVLTKILDCNTVNIVNETFALFNQQLAEAVAESTSDEESFARLQSLKYIEYIRRRLEVGNDIVAYEDLPVEPVIREKFVLRRDFPGRLSAEGPRHDNDFADISKISILPTFEEIMSPRAEYLPLNDSSTWHVGGIRGRIDREFRLLREDTIGQLRDTVRHVQEQLHQSPDQRLTTKHNVRTYTYEHPTPINVMFGRDGGLELLVQCQQLAAVQKLSAKERTTWWQQSRRLQAGALLCLVDATGSVAFFVVSQSTMRSKADERKFGRQTSRAEKQEETGQPAPSRTLSDDAEFLYITLQLVENDEEEVQKSLEWYRPIGVMEQRFLVEFPGVLLDSFKHTLAALQDLYKRPDVPFSDTIASPPEAAANVVVQPPLFARRPGFNYDAGCLHTGLMLSPMNNTESQELASRTGLDESQSMAVLNTLSREISLVQGPPGTGKSYTGEKIIQVLLQNKIKAKLGPILCVCYTNHALDQLLEHLLDKGIEKVIRIGSRSKSERMVSLNLTNIVQGFDKTKSESHEMGHAIGEIKRVCRDTVSGLRELALSQSTATIKDYLQSFHPRHFVELFPPAEKDGWITVSNQKPSSAIEDWLKGGHEDLFKHRPVEDLKDTNLWEMSSFERRILFKHWLREIRSSIISTLLSLQKEYQELGERRSKIGSEVKLRCLQSADVIGVTTTGLARNISILRRLRSKVMVCEEAGEVLEAHVLTALLPSLEQAILIGDHLQLRPQINNYELQSSNPQGAKYSLDTSLFERLVQPLYDTDARVPYSTLETQRRMHPSIAALIRSTLYPSLKNADNVSCYPEVKGIRKRLFWMQHEHLEAGASAHDPLNTSHSNDFEVEMTTALVSHLIRQGEYQNGQIAVLTPYLGQLHKLRRRMASIFEICINDRDNEDLEAMAADLDTGNSLSNAANAANISKSSLLKTIRVATVDNFQGEEAEVVVISLVRSNPQRKCGFLSTSNRVNVLLSRAKHGMYIIGNSDTYKSVPMWNKILKQLGSQGNIGPELGLQCPRHPETQILVSQPDDFAVHAPESGCNLPCQMRLRCGHSCTGRCHSDILHEAAKCIEPCPRSLNGCDHACPRHCGDTCPSECRTLIKHLDMMLACGHKIKEAMCFQVQDPSLIRCKVIVTKTVPGCEHRVNTVCSEDVTNEEYQCISRCESHLACGHDCKDACWSCNKRKDGEVLETSHGLCRQVCGRKHSTCRHSCTETCHGNGGDDGDKDCPACSPSICGETCPDSTYCQECASDEIKATCVDFLEWKTYGEIDLEQEPCIFPDCGHFLTVASMDGQMDMASHYVVDAEGHPVGINKVSEPFSMDGSGVPVCANCRGSLRHIARYGRIVRRAMLDEATKKFISWSKAKHIRLAASLLEAETALETAADLGTATVKSAQSKRPKITLPRFSYLGCLDRETKNKRYGKLLRLWKDMDRFVKEVQKEEQPFQRVADLVRHTNRQRKTQKQFRFDDSVIQVKSSLFALLLRLKCEIDMMSDFFFKTKGPAGLPKDFVLDLAAPLEDCDLVIELAHKSRLPREQIQALIYKANLCAIGPDFVVPRTTGANGTPSGPDHDIDSDHDDKLSSKQLGNRCLDQARELLNKYESTRAFGEEIESMQKMLNNGLYRPATIEELRAAFEALAGEFGPGGTHWYACENGHYFTIGECGRPMEEARCPDCGAGIGGQGHNLAAGVRVADTIEELGRGIGRL</sequence>
<keyword evidence="5" id="KW-0378">Hydrolase</keyword>
<dbReference type="EMBL" id="SRPO01000325">
    <property type="protein sequence ID" value="KAG5934156.1"/>
    <property type="molecule type" value="Genomic_DNA"/>
</dbReference>
<dbReference type="GO" id="GO:0031380">
    <property type="term" value="C:nuclear RNA-directed RNA polymerase complex"/>
    <property type="evidence" value="ECO:0007669"/>
    <property type="project" value="TreeGrafter"/>
</dbReference>
<dbReference type="SUPFAM" id="SSF52540">
    <property type="entry name" value="P-loop containing nucleoside triphosphate hydrolases"/>
    <property type="match status" value="1"/>
</dbReference>
<evidence type="ECO:0000256" key="3">
    <source>
        <dbReference type="ARBA" id="ARBA00022723"/>
    </source>
</evidence>
<feature type="compositionally biased region" description="Basic and acidic residues" evidence="9">
    <location>
        <begin position="8"/>
        <end position="18"/>
    </location>
</feature>
<dbReference type="CDD" id="cd17936">
    <property type="entry name" value="EEXXEc_NFX1"/>
    <property type="match status" value="1"/>
</dbReference>
<keyword evidence="6 8" id="KW-0862">Zinc</keyword>
<comment type="caution">
    <text evidence="12">The sequence shown here is derived from an EMBL/GenBank/DDBJ whole genome shotgun (WGS) entry which is preliminary data.</text>
</comment>
<dbReference type="InterPro" id="IPR000571">
    <property type="entry name" value="Znf_CCCH"/>
</dbReference>
<dbReference type="Pfam" id="PF13087">
    <property type="entry name" value="AAA_12"/>
    <property type="match status" value="1"/>
</dbReference>
<feature type="zinc finger region" description="C3H1-type" evidence="8">
    <location>
        <begin position="20"/>
        <end position="48"/>
    </location>
</feature>
<evidence type="ECO:0000256" key="7">
    <source>
        <dbReference type="ARBA" id="ARBA00022859"/>
    </source>
</evidence>
<keyword evidence="3 8" id="KW-0479">Metal-binding</keyword>
<evidence type="ECO:0000313" key="12">
    <source>
        <dbReference type="EMBL" id="KAG5934156.1"/>
    </source>
</evidence>
<keyword evidence="5" id="KW-0547">Nucleotide-binding</keyword>
<reference evidence="12 13" key="1">
    <citation type="journal article" date="2020" name="bioRxiv">
        <title>Whole genome comparisons of ergot fungi reveals the divergence and evolution of species within the genus Claviceps are the result of varying mechanisms driving genome evolution and host range expansion.</title>
        <authorList>
            <person name="Wyka S.A."/>
            <person name="Mondo S.J."/>
            <person name="Liu M."/>
            <person name="Dettman J."/>
            <person name="Nalam V."/>
            <person name="Broders K.D."/>
        </authorList>
    </citation>
    <scope>NUCLEOTIDE SEQUENCE [LARGE SCALE GENOMIC DNA]</scope>
    <source>
        <strain evidence="12 13">CCC 1485</strain>
    </source>
</reference>
<feature type="domain" description="RZ-type" evidence="11">
    <location>
        <begin position="1849"/>
        <end position="1925"/>
    </location>
</feature>
<dbReference type="Proteomes" id="UP000706124">
    <property type="component" value="Unassembled WGS sequence"/>
</dbReference>
<evidence type="ECO:0000256" key="2">
    <source>
        <dbReference type="ARBA" id="ARBA00022490"/>
    </source>
</evidence>
<feature type="region of interest" description="Disordered" evidence="9">
    <location>
        <begin position="1"/>
        <end position="20"/>
    </location>
</feature>
<evidence type="ECO:0000256" key="4">
    <source>
        <dbReference type="ARBA" id="ARBA00022771"/>
    </source>
</evidence>
<proteinExistence type="predicted"/>
<feature type="compositionally biased region" description="Basic and acidic residues" evidence="9">
    <location>
        <begin position="1792"/>
        <end position="1804"/>
    </location>
</feature>
<feature type="domain" description="C3H1-type" evidence="10">
    <location>
        <begin position="20"/>
        <end position="48"/>
    </location>
</feature>
<dbReference type="FunFam" id="3.40.50.300:FF:001660">
    <property type="entry name" value="NF-X1 finger and helicase protein, putative"/>
    <property type="match status" value="1"/>
</dbReference>
<dbReference type="InterPro" id="IPR047187">
    <property type="entry name" value="SF1_C_Upf1"/>
</dbReference>
<evidence type="ECO:0000259" key="10">
    <source>
        <dbReference type="PROSITE" id="PS50103"/>
    </source>
</evidence>
<gene>
    <name evidence="12" type="ORF">E4U60_004042</name>
</gene>